<accession>X1GVR5</accession>
<protein>
    <submittedName>
        <fullName evidence="1">Uncharacterized protein</fullName>
    </submittedName>
</protein>
<dbReference type="EMBL" id="BARU01016506">
    <property type="protein sequence ID" value="GAH61262.1"/>
    <property type="molecule type" value="Genomic_DNA"/>
</dbReference>
<name>X1GVR5_9ZZZZ</name>
<dbReference type="SUPFAM" id="SSF51556">
    <property type="entry name" value="Metallo-dependent hydrolases"/>
    <property type="match status" value="1"/>
</dbReference>
<sequence length="310" mass="34962">NGLALNAAILTGHNTLRTNVMGFQSRFANSQEISEMKRMLRESLDAGSIGLSLGLEYIPGIFSNTDEILELASVMTEYNTPIVPHTRGLFSKLYAKAIEEVIFVAEKNNIPLQISHQCGGGIGRIRKLAIKAIEMAIDRGVKIGHDNIPVPNSSSTVLLLFPPWLFDGGIEKFFERIQDPNIREQAENEMKKFVPKWPPWENKWWTGREYSHQLYLCGFQKEKNHKFETMKINDIAKELNKDPYDAFIDLVIEERGKLFYISGQFYNEMAEDFVCDLLSDPNCSLGTDVVGADFKTISPVAYGAFTKVLG</sequence>
<feature type="non-terminal residue" evidence="1">
    <location>
        <position position="1"/>
    </location>
</feature>
<proteinExistence type="predicted"/>
<dbReference type="Gene3D" id="3.20.20.140">
    <property type="entry name" value="Metal-dependent hydrolases"/>
    <property type="match status" value="1"/>
</dbReference>
<gene>
    <name evidence="1" type="ORF">S03H2_27423</name>
</gene>
<reference evidence="1" key="1">
    <citation type="journal article" date="2014" name="Front. Microbiol.">
        <title>High frequency of phylogenetically diverse reductive dehalogenase-homologous genes in deep subseafloor sedimentary metagenomes.</title>
        <authorList>
            <person name="Kawai M."/>
            <person name="Futagami T."/>
            <person name="Toyoda A."/>
            <person name="Takaki Y."/>
            <person name="Nishi S."/>
            <person name="Hori S."/>
            <person name="Arai W."/>
            <person name="Tsubouchi T."/>
            <person name="Morono Y."/>
            <person name="Uchiyama I."/>
            <person name="Ito T."/>
            <person name="Fujiyama A."/>
            <person name="Inagaki F."/>
            <person name="Takami H."/>
        </authorList>
    </citation>
    <scope>NUCLEOTIDE SEQUENCE</scope>
    <source>
        <strain evidence="1">Expedition CK06-06</strain>
    </source>
</reference>
<dbReference type="AlphaFoldDB" id="X1GVR5"/>
<comment type="caution">
    <text evidence="1">The sequence shown here is derived from an EMBL/GenBank/DDBJ whole genome shotgun (WGS) entry which is preliminary data.</text>
</comment>
<organism evidence="1">
    <name type="scientific">marine sediment metagenome</name>
    <dbReference type="NCBI Taxonomy" id="412755"/>
    <lineage>
        <taxon>unclassified sequences</taxon>
        <taxon>metagenomes</taxon>
        <taxon>ecological metagenomes</taxon>
    </lineage>
</organism>
<dbReference type="InterPro" id="IPR032466">
    <property type="entry name" value="Metal_Hydrolase"/>
</dbReference>
<feature type="non-terminal residue" evidence="1">
    <location>
        <position position="310"/>
    </location>
</feature>
<evidence type="ECO:0000313" key="1">
    <source>
        <dbReference type="EMBL" id="GAH61262.1"/>
    </source>
</evidence>